<name>I3TL82_TISMK</name>
<organism evidence="2 3">
    <name type="scientific">Tistrella mobilis (strain KA081020-065)</name>
    <dbReference type="NCBI Taxonomy" id="1110502"/>
    <lineage>
        <taxon>Bacteria</taxon>
        <taxon>Pseudomonadati</taxon>
        <taxon>Pseudomonadota</taxon>
        <taxon>Alphaproteobacteria</taxon>
        <taxon>Geminicoccales</taxon>
        <taxon>Geminicoccaceae</taxon>
        <taxon>Tistrella</taxon>
    </lineage>
</organism>
<feature type="domain" description="Metallo-beta-lactamase" evidence="1">
    <location>
        <begin position="52"/>
        <end position="245"/>
    </location>
</feature>
<sequence length="281" mass="31128">MSPMPPHPDPRTPPAPGRIRVVVLGSGTSAGVPVVGCGCPVCLSSDPRDRRRRASIMVETATTRIVVDTGPDFRDQMLTERVDRLDAVLYTHAHADHIHGIDDLRPFAFRTDRPTPVYGDDFTIDRLFDGFRYVFPNPAKPNPLYPPTAEAMRIAQDAVFTVGDIRIEAFPQTHGRITSLGFRFGPIAYSTDVNALDDAAFDVLAGTRLWIVDCLRERPHMTHSWLNQTLSWIDRVAPERALLTHMNHEMGHAALAAKLPEGIEPAFDGLAVELAYETEEG</sequence>
<dbReference type="PATRIC" id="fig|1110502.3.peg.1731"/>
<dbReference type="SUPFAM" id="SSF56281">
    <property type="entry name" value="Metallo-hydrolase/oxidoreductase"/>
    <property type="match status" value="1"/>
</dbReference>
<accession>I3TL82</accession>
<dbReference type="PANTHER" id="PTHR42663">
    <property type="entry name" value="HYDROLASE C777.06C-RELATED-RELATED"/>
    <property type="match status" value="1"/>
</dbReference>
<dbReference type="SMART" id="SM00849">
    <property type="entry name" value="Lactamase_B"/>
    <property type="match status" value="1"/>
</dbReference>
<dbReference type="Proteomes" id="UP000005258">
    <property type="component" value="Chromosome"/>
</dbReference>
<protein>
    <submittedName>
        <fullName evidence="2">Metallo-beta-lactamase superfamily</fullName>
    </submittedName>
</protein>
<evidence type="ECO:0000313" key="2">
    <source>
        <dbReference type="EMBL" id="AFK53520.1"/>
    </source>
</evidence>
<dbReference type="Gene3D" id="3.60.15.10">
    <property type="entry name" value="Ribonuclease Z/Hydroxyacylglutathione hydrolase-like"/>
    <property type="match status" value="1"/>
</dbReference>
<dbReference type="EMBL" id="CP003236">
    <property type="protein sequence ID" value="AFK53520.1"/>
    <property type="molecule type" value="Genomic_DNA"/>
</dbReference>
<dbReference type="HOGENOM" id="CLU_044538_2_1_5"/>
<dbReference type="InterPro" id="IPR001279">
    <property type="entry name" value="Metallo-B-lactamas"/>
</dbReference>
<dbReference type="AlphaFoldDB" id="I3TL82"/>
<dbReference type="CDD" id="cd16279">
    <property type="entry name" value="metallo-hydrolase-like_MBL-fold"/>
    <property type="match status" value="1"/>
</dbReference>
<gene>
    <name evidence="2" type="primary">lipB</name>
    <name evidence="2" type="ordered locus">TMO_1681</name>
</gene>
<dbReference type="STRING" id="1110502.TMO_1681"/>
<dbReference type="KEGG" id="tmo:TMO_1681"/>
<dbReference type="PANTHER" id="PTHR42663:SF6">
    <property type="entry name" value="HYDROLASE C777.06C-RELATED"/>
    <property type="match status" value="1"/>
</dbReference>
<evidence type="ECO:0000313" key="3">
    <source>
        <dbReference type="Proteomes" id="UP000005258"/>
    </source>
</evidence>
<dbReference type="Pfam" id="PF12706">
    <property type="entry name" value="Lactamase_B_2"/>
    <property type="match status" value="1"/>
</dbReference>
<dbReference type="InterPro" id="IPR036866">
    <property type="entry name" value="RibonucZ/Hydroxyglut_hydro"/>
</dbReference>
<dbReference type="eggNOG" id="COG1235">
    <property type="taxonomic scope" value="Bacteria"/>
</dbReference>
<reference evidence="2 3" key="1">
    <citation type="journal article" date="2012" name="J. Am. Chem. Soc.">
        <title>Bacterial biosynthesis and maturation of the didemnin anti-cancer agents.</title>
        <authorList>
            <person name="Xu Y."/>
            <person name="Kersten R.D."/>
            <person name="Nam S.J."/>
            <person name="Lu L."/>
            <person name="Al-Suwailem A.M."/>
            <person name="Zheng H."/>
            <person name="Fenical W."/>
            <person name="Dorrestein P.C."/>
            <person name="Moore B.S."/>
            <person name="Qian P.Y."/>
        </authorList>
    </citation>
    <scope>NUCLEOTIDE SEQUENCE [LARGE SCALE GENOMIC DNA]</scope>
    <source>
        <strain evidence="2 3">KA081020-065</strain>
    </source>
</reference>
<evidence type="ECO:0000259" key="1">
    <source>
        <dbReference type="SMART" id="SM00849"/>
    </source>
</evidence>
<keyword evidence="3" id="KW-1185">Reference proteome</keyword>
<proteinExistence type="predicted"/>